<protein>
    <submittedName>
        <fullName evidence="1">Uncharacterized protein</fullName>
    </submittedName>
</protein>
<sequence length="11" mass="1227">MASDTFCLQVL</sequence>
<accession>A0A0E9Q763</accession>
<organism evidence="1">
    <name type="scientific">Anguilla anguilla</name>
    <name type="common">European freshwater eel</name>
    <name type="synonym">Muraena anguilla</name>
    <dbReference type="NCBI Taxonomy" id="7936"/>
    <lineage>
        <taxon>Eukaryota</taxon>
        <taxon>Metazoa</taxon>
        <taxon>Chordata</taxon>
        <taxon>Craniata</taxon>
        <taxon>Vertebrata</taxon>
        <taxon>Euteleostomi</taxon>
        <taxon>Actinopterygii</taxon>
        <taxon>Neopterygii</taxon>
        <taxon>Teleostei</taxon>
        <taxon>Anguilliformes</taxon>
        <taxon>Anguillidae</taxon>
        <taxon>Anguilla</taxon>
    </lineage>
</organism>
<name>A0A0E9Q763_ANGAN</name>
<reference evidence="1" key="2">
    <citation type="journal article" date="2015" name="Fish Shellfish Immunol.">
        <title>Early steps in the European eel (Anguilla anguilla)-Vibrio vulnificus interaction in the gills: Role of the RtxA13 toxin.</title>
        <authorList>
            <person name="Callol A."/>
            <person name="Pajuelo D."/>
            <person name="Ebbesson L."/>
            <person name="Teles M."/>
            <person name="MacKenzie S."/>
            <person name="Amaro C."/>
        </authorList>
    </citation>
    <scope>NUCLEOTIDE SEQUENCE</scope>
</reference>
<evidence type="ECO:0000313" key="1">
    <source>
        <dbReference type="EMBL" id="JAH12185.1"/>
    </source>
</evidence>
<proteinExistence type="predicted"/>
<reference evidence="1" key="1">
    <citation type="submission" date="2014-11" db="EMBL/GenBank/DDBJ databases">
        <authorList>
            <person name="Amaro Gonzalez C."/>
        </authorList>
    </citation>
    <scope>NUCLEOTIDE SEQUENCE</scope>
</reference>
<dbReference type="EMBL" id="GBXM01096392">
    <property type="protein sequence ID" value="JAH12185.1"/>
    <property type="molecule type" value="Transcribed_RNA"/>
</dbReference>